<evidence type="ECO:0000313" key="1">
    <source>
        <dbReference type="EMBL" id="GBP44148.1"/>
    </source>
</evidence>
<accession>A0A4C1VYN4</accession>
<reference evidence="1 2" key="1">
    <citation type="journal article" date="2019" name="Commun. Biol.">
        <title>The bagworm genome reveals a unique fibroin gene that provides high tensile strength.</title>
        <authorList>
            <person name="Kono N."/>
            <person name="Nakamura H."/>
            <person name="Ohtoshi R."/>
            <person name="Tomita M."/>
            <person name="Numata K."/>
            <person name="Arakawa K."/>
        </authorList>
    </citation>
    <scope>NUCLEOTIDE SEQUENCE [LARGE SCALE GENOMIC DNA]</scope>
</reference>
<gene>
    <name evidence="1" type="ORF">EVAR_31592_1</name>
</gene>
<protein>
    <submittedName>
        <fullName evidence="1">Uncharacterized protein</fullName>
    </submittedName>
</protein>
<evidence type="ECO:0000313" key="2">
    <source>
        <dbReference type="Proteomes" id="UP000299102"/>
    </source>
</evidence>
<name>A0A4C1VYN4_EUMVA</name>
<dbReference type="AlphaFoldDB" id="A0A4C1VYN4"/>
<dbReference type="EMBL" id="BGZK01000448">
    <property type="protein sequence ID" value="GBP44148.1"/>
    <property type="molecule type" value="Genomic_DNA"/>
</dbReference>
<organism evidence="1 2">
    <name type="scientific">Eumeta variegata</name>
    <name type="common">Bagworm moth</name>
    <name type="synonym">Eumeta japonica</name>
    <dbReference type="NCBI Taxonomy" id="151549"/>
    <lineage>
        <taxon>Eukaryota</taxon>
        <taxon>Metazoa</taxon>
        <taxon>Ecdysozoa</taxon>
        <taxon>Arthropoda</taxon>
        <taxon>Hexapoda</taxon>
        <taxon>Insecta</taxon>
        <taxon>Pterygota</taxon>
        <taxon>Neoptera</taxon>
        <taxon>Endopterygota</taxon>
        <taxon>Lepidoptera</taxon>
        <taxon>Glossata</taxon>
        <taxon>Ditrysia</taxon>
        <taxon>Tineoidea</taxon>
        <taxon>Psychidae</taxon>
        <taxon>Oiketicinae</taxon>
        <taxon>Eumeta</taxon>
    </lineage>
</organism>
<keyword evidence="2" id="KW-1185">Reference proteome</keyword>
<proteinExistence type="predicted"/>
<dbReference type="Proteomes" id="UP000299102">
    <property type="component" value="Unassembled WGS sequence"/>
</dbReference>
<sequence>MATESLEQIRPRIVPFASEYPAQFPYEGLCLTALWVSCFRSLYFRSFRLAADSASEATVLEVLFMWDAAHVSTHGASQIRQRVLCQESTLSHQVPGVK</sequence>
<comment type="caution">
    <text evidence="1">The sequence shown here is derived from an EMBL/GenBank/DDBJ whole genome shotgun (WGS) entry which is preliminary data.</text>
</comment>